<dbReference type="RefSeq" id="WP_189212731.1">
    <property type="nucleotide sequence ID" value="NZ_BMRB01000004.1"/>
</dbReference>
<feature type="signal peptide" evidence="1">
    <location>
        <begin position="1"/>
        <end position="27"/>
    </location>
</feature>
<sequence length="144" mass="15420">MRRVRTAVLTAAITVGSVVTGTGTATAAHPVEKTYRADGWTAGPASRVYGRGFYQGIVNMPGNTMEIDACDLAADGMRVVVWVYNSSRSYKVQDVNGAGNACERLDDVPHLIVGTIKVCRQDGSAGTPRDCGYSSFDYSAYWEA</sequence>
<evidence type="ECO:0000313" key="2">
    <source>
        <dbReference type="EMBL" id="GGS46362.1"/>
    </source>
</evidence>
<accession>A0A918GP33</accession>
<keyword evidence="3" id="KW-1185">Reference proteome</keyword>
<name>A0A918GP33_9PSEU</name>
<gene>
    <name evidence="2" type="ORF">GCM10010171_46960</name>
</gene>
<reference evidence="2" key="2">
    <citation type="submission" date="2020-09" db="EMBL/GenBank/DDBJ databases">
        <authorList>
            <person name="Sun Q."/>
            <person name="Ohkuma M."/>
        </authorList>
    </citation>
    <scope>NUCLEOTIDE SEQUENCE</scope>
    <source>
        <strain evidence="2">JCM 3276</strain>
    </source>
</reference>
<keyword evidence="1" id="KW-0732">Signal</keyword>
<dbReference type="AlphaFoldDB" id="A0A918GP33"/>
<protein>
    <recommendedName>
        <fullName evidence="4">Secreted protein</fullName>
    </recommendedName>
</protein>
<evidence type="ECO:0000256" key="1">
    <source>
        <dbReference type="SAM" id="SignalP"/>
    </source>
</evidence>
<reference evidence="2" key="1">
    <citation type="journal article" date="2014" name="Int. J. Syst. Evol. Microbiol.">
        <title>Complete genome sequence of Corynebacterium casei LMG S-19264T (=DSM 44701T), isolated from a smear-ripened cheese.</title>
        <authorList>
            <consortium name="US DOE Joint Genome Institute (JGI-PGF)"/>
            <person name="Walter F."/>
            <person name="Albersmeier A."/>
            <person name="Kalinowski J."/>
            <person name="Ruckert C."/>
        </authorList>
    </citation>
    <scope>NUCLEOTIDE SEQUENCE</scope>
    <source>
        <strain evidence="2">JCM 3276</strain>
    </source>
</reference>
<evidence type="ECO:0008006" key="4">
    <source>
        <dbReference type="Google" id="ProtNLM"/>
    </source>
</evidence>
<feature type="chain" id="PRO_5037241186" description="Secreted protein" evidence="1">
    <location>
        <begin position="28"/>
        <end position="144"/>
    </location>
</feature>
<dbReference type="EMBL" id="BMRB01000004">
    <property type="protein sequence ID" value="GGS46362.1"/>
    <property type="molecule type" value="Genomic_DNA"/>
</dbReference>
<evidence type="ECO:0000313" key="3">
    <source>
        <dbReference type="Proteomes" id="UP000660680"/>
    </source>
</evidence>
<dbReference type="Proteomes" id="UP000660680">
    <property type="component" value="Unassembled WGS sequence"/>
</dbReference>
<organism evidence="2 3">
    <name type="scientific">Actinokineospora fastidiosa</name>
    <dbReference type="NCBI Taxonomy" id="1816"/>
    <lineage>
        <taxon>Bacteria</taxon>
        <taxon>Bacillati</taxon>
        <taxon>Actinomycetota</taxon>
        <taxon>Actinomycetes</taxon>
        <taxon>Pseudonocardiales</taxon>
        <taxon>Pseudonocardiaceae</taxon>
        <taxon>Actinokineospora</taxon>
    </lineage>
</organism>
<proteinExistence type="predicted"/>
<comment type="caution">
    <text evidence="2">The sequence shown here is derived from an EMBL/GenBank/DDBJ whole genome shotgun (WGS) entry which is preliminary data.</text>
</comment>